<evidence type="ECO:0000313" key="2">
    <source>
        <dbReference type="Proteomes" id="UP001516061"/>
    </source>
</evidence>
<comment type="caution">
    <text evidence="1">The sequence shown here is derived from an EMBL/GenBank/DDBJ whole genome shotgun (WGS) entry which is preliminary data.</text>
</comment>
<dbReference type="RefSeq" id="WP_286180370.1">
    <property type="nucleotide sequence ID" value="NZ_JABSNM010000001.1"/>
</dbReference>
<proteinExistence type="predicted"/>
<accession>A0ABX2FX06</accession>
<name>A0ABX2FX06_9BURK</name>
<dbReference type="Proteomes" id="UP001516061">
    <property type="component" value="Unassembled WGS sequence"/>
</dbReference>
<protein>
    <submittedName>
        <fullName evidence="1">Uncharacterized protein</fullName>
    </submittedName>
</protein>
<evidence type="ECO:0000313" key="1">
    <source>
        <dbReference type="EMBL" id="NRT54310.1"/>
    </source>
</evidence>
<dbReference type="EMBL" id="JABSNM010000001">
    <property type="protein sequence ID" value="NRT54310.1"/>
    <property type="molecule type" value="Genomic_DNA"/>
</dbReference>
<organism evidence="1 2">
    <name type="scientific">Sphaerotilus uruguayifluvii</name>
    <dbReference type="NCBI Taxonomy" id="2735897"/>
    <lineage>
        <taxon>Bacteria</taxon>
        <taxon>Pseudomonadati</taxon>
        <taxon>Pseudomonadota</taxon>
        <taxon>Betaproteobacteria</taxon>
        <taxon>Burkholderiales</taxon>
        <taxon>Sphaerotilaceae</taxon>
        <taxon>Sphaerotilus</taxon>
    </lineage>
</organism>
<keyword evidence="2" id="KW-1185">Reference proteome</keyword>
<gene>
    <name evidence="1" type="ORF">HNQ01_000017</name>
</gene>
<sequence>MQSTRPERLHHDLGAVLALTKLLERLDPGASERAAAQYRQVASTLGALLDAAEPGPALDALLDAHPVAAELYENLHYAQAGLCRHALGASLASEQAAVAAIRRAAQLRM</sequence>
<reference evidence="1 2" key="1">
    <citation type="submission" date="2020-05" db="EMBL/GenBank/DDBJ databases">
        <title>Genomic Encyclopedia of Type Strains, Phase IV (KMG-V): Genome sequencing to study the core and pangenomes of soil and plant-associated prokaryotes.</title>
        <authorList>
            <person name="Whitman W."/>
        </authorList>
    </citation>
    <scope>NUCLEOTIDE SEQUENCE [LARGE SCALE GENOMIC DNA]</scope>
    <source>
        <strain evidence="1 2">C29</strain>
    </source>
</reference>